<comment type="subcellular location">
    <subcellularLocation>
        <location evidence="1">Membrane</location>
    </subcellularLocation>
</comment>
<dbReference type="GO" id="GO:0016020">
    <property type="term" value="C:membrane"/>
    <property type="evidence" value="ECO:0007669"/>
    <property type="project" value="UniProtKB-SubCell"/>
</dbReference>
<proteinExistence type="predicted"/>
<evidence type="ECO:0000256" key="4">
    <source>
        <dbReference type="ARBA" id="ARBA00023136"/>
    </source>
</evidence>
<dbReference type="Pfam" id="PF01490">
    <property type="entry name" value="Aa_trans"/>
    <property type="match status" value="1"/>
</dbReference>
<gene>
    <name evidence="7" type="ORF">BLA29_013690</name>
</gene>
<keyword evidence="2 5" id="KW-0812">Transmembrane</keyword>
<feature type="transmembrane region" description="Helical" evidence="5">
    <location>
        <begin position="12"/>
        <end position="34"/>
    </location>
</feature>
<reference evidence="7 8" key="1">
    <citation type="submission" date="2017-03" db="EMBL/GenBank/DDBJ databases">
        <title>Genome Survey of Euroglyphus maynei.</title>
        <authorList>
            <person name="Arlian L.G."/>
            <person name="Morgan M.S."/>
            <person name="Rider S.D."/>
        </authorList>
    </citation>
    <scope>NUCLEOTIDE SEQUENCE [LARGE SCALE GENOMIC DNA]</scope>
    <source>
        <strain evidence="7">Arlian Lab</strain>
        <tissue evidence="7">Whole body</tissue>
    </source>
</reference>
<evidence type="ECO:0000256" key="3">
    <source>
        <dbReference type="ARBA" id="ARBA00022989"/>
    </source>
</evidence>
<sequence>MTLLAATFPNFGQILELIGGTTITIMSFILPPLFYMKLFNDYERDRDSNYNCSFWLKIIFIILIMMGTISGIASTYGTLSRWEPLQSACYIDGSGSNNNRTK</sequence>
<evidence type="ECO:0000256" key="5">
    <source>
        <dbReference type="SAM" id="Phobius"/>
    </source>
</evidence>
<accession>A0A1Y3AP78</accession>
<dbReference type="InterPro" id="IPR013057">
    <property type="entry name" value="AA_transpt_TM"/>
</dbReference>
<feature type="domain" description="Amino acid transporter transmembrane" evidence="6">
    <location>
        <begin position="1"/>
        <end position="74"/>
    </location>
</feature>
<feature type="transmembrane region" description="Helical" evidence="5">
    <location>
        <begin position="54"/>
        <end position="76"/>
    </location>
</feature>
<evidence type="ECO:0000256" key="1">
    <source>
        <dbReference type="ARBA" id="ARBA00004370"/>
    </source>
</evidence>
<keyword evidence="8" id="KW-1185">Reference proteome</keyword>
<dbReference type="EMBL" id="MUJZ01068650">
    <property type="protein sequence ID" value="OTF69827.1"/>
    <property type="molecule type" value="Genomic_DNA"/>
</dbReference>
<dbReference type="Proteomes" id="UP000194236">
    <property type="component" value="Unassembled WGS sequence"/>
</dbReference>
<evidence type="ECO:0000259" key="6">
    <source>
        <dbReference type="Pfam" id="PF01490"/>
    </source>
</evidence>
<keyword evidence="4 5" id="KW-0472">Membrane</keyword>
<keyword evidence="3 5" id="KW-1133">Transmembrane helix</keyword>
<comment type="caution">
    <text evidence="7">The sequence shown here is derived from an EMBL/GenBank/DDBJ whole genome shotgun (WGS) entry which is preliminary data.</text>
</comment>
<organism evidence="7 8">
    <name type="scientific">Euroglyphus maynei</name>
    <name type="common">Mayne's house dust mite</name>
    <dbReference type="NCBI Taxonomy" id="6958"/>
    <lineage>
        <taxon>Eukaryota</taxon>
        <taxon>Metazoa</taxon>
        <taxon>Ecdysozoa</taxon>
        <taxon>Arthropoda</taxon>
        <taxon>Chelicerata</taxon>
        <taxon>Arachnida</taxon>
        <taxon>Acari</taxon>
        <taxon>Acariformes</taxon>
        <taxon>Sarcoptiformes</taxon>
        <taxon>Astigmata</taxon>
        <taxon>Psoroptidia</taxon>
        <taxon>Analgoidea</taxon>
        <taxon>Pyroglyphidae</taxon>
        <taxon>Pyroglyphinae</taxon>
        <taxon>Euroglyphus</taxon>
    </lineage>
</organism>
<dbReference type="OrthoDB" id="655540at2759"/>
<dbReference type="AlphaFoldDB" id="A0A1Y3AP78"/>
<name>A0A1Y3AP78_EURMA</name>
<evidence type="ECO:0000256" key="2">
    <source>
        <dbReference type="ARBA" id="ARBA00022692"/>
    </source>
</evidence>
<evidence type="ECO:0000313" key="8">
    <source>
        <dbReference type="Proteomes" id="UP000194236"/>
    </source>
</evidence>
<evidence type="ECO:0000313" key="7">
    <source>
        <dbReference type="EMBL" id="OTF69827.1"/>
    </source>
</evidence>
<protein>
    <recommendedName>
        <fullName evidence="6">Amino acid transporter transmembrane domain-containing protein</fullName>
    </recommendedName>
</protein>